<dbReference type="InterPro" id="IPR001952">
    <property type="entry name" value="Alkaline_phosphatase"/>
</dbReference>
<dbReference type="CDD" id="cd16012">
    <property type="entry name" value="ALP"/>
    <property type="match status" value="1"/>
</dbReference>
<evidence type="ECO:0000256" key="1">
    <source>
        <dbReference type="ARBA" id="ARBA00022553"/>
    </source>
</evidence>
<dbReference type="RefSeq" id="WP_369666339.1">
    <property type="nucleotide sequence ID" value="NZ_JBDKXB010000005.1"/>
</dbReference>
<dbReference type="Gene3D" id="1.10.60.40">
    <property type="match status" value="1"/>
</dbReference>
<organism evidence="4 5">
    <name type="scientific">Thioalkalicoccus limnaeus</name>
    <dbReference type="NCBI Taxonomy" id="120681"/>
    <lineage>
        <taxon>Bacteria</taxon>
        <taxon>Pseudomonadati</taxon>
        <taxon>Pseudomonadota</taxon>
        <taxon>Gammaproteobacteria</taxon>
        <taxon>Chromatiales</taxon>
        <taxon>Chromatiaceae</taxon>
        <taxon>Thioalkalicoccus</taxon>
    </lineage>
</organism>
<evidence type="ECO:0000313" key="5">
    <source>
        <dbReference type="Proteomes" id="UP001564408"/>
    </source>
</evidence>
<reference evidence="4 5" key="1">
    <citation type="submission" date="2024-05" db="EMBL/GenBank/DDBJ databases">
        <title>Genome Sequence and Characterization of the New Strain Purple Sulfur Bacterium of Genus Thioalkalicoccus.</title>
        <authorList>
            <person name="Bryantseva I.A."/>
            <person name="Kyndt J.A."/>
            <person name="Imhoff J.F."/>
        </authorList>
    </citation>
    <scope>NUCLEOTIDE SEQUENCE [LARGE SCALE GENOMIC DNA]</scope>
    <source>
        <strain evidence="4 5">Um2</strain>
    </source>
</reference>
<proteinExistence type="inferred from homology"/>
<comment type="caution">
    <text evidence="4">The sequence shown here is derived from an EMBL/GenBank/DDBJ whole genome shotgun (WGS) entry which is preliminary data.</text>
</comment>
<keyword evidence="1" id="KW-0597">Phosphoprotein</keyword>
<dbReference type="PANTHER" id="PTHR11596:SF5">
    <property type="entry name" value="ALKALINE PHOSPHATASE"/>
    <property type="match status" value="1"/>
</dbReference>
<dbReference type="SUPFAM" id="SSF53649">
    <property type="entry name" value="Alkaline phosphatase-like"/>
    <property type="match status" value="1"/>
</dbReference>
<comment type="similarity">
    <text evidence="2">Belongs to the alkaline phosphatase family.</text>
</comment>
<evidence type="ECO:0000313" key="4">
    <source>
        <dbReference type="EMBL" id="MEY6431958.1"/>
    </source>
</evidence>
<keyword evidence="5" id="KW-1185">Reference proteome</keyword>
<protein>
    <submittedName>
        <fullName evidence="4">Alkaline phosphatase</fullName>
    </submittedName>
</protein>
<feature type="signal peptide" evidence="3">
    <location>
        <begin position="1"/>
        <end position="24"/>
    </location>
</feature>
<keyword evidence="3" id="KW-0732">Signal</keyword>
<dbReference type="PANTHER" id="PTHR11596">
    <property type="entry name" value="ALKALINE PHOSPHATASE"/>
    <property type="match status" value="1"/>
</dbReference>
<dbReference type="Gene3D" id="3.40.720.10">
    <property type="entry name" value="Alkaline Phosphatase, subunit A"/>
    <property type="match status" value="1"/>
</dbReference>
<feature type="chain" id="PRO_5045925450" evidence="3">
    <location>
        <begin position="25"/>
        <end position="514"/>
    </location>
</feature>
<dbReference type="InterPro" id="IPR017850">
    <property type="entry name" value="Alkaline_phosphatase_core_sf"/>
</dbReference>
<sequence>MNRRVFFASLLGFALALVTTLASANPFATGGISAAIGGPSPKYVFFFLGDGMSSSQIQATEAYLTTINGGSARVAEDLLRPENRLNMSKMPVAGMQTTYDSYALMTDSASSATAFAAGIKTQSGTIGKTPDLTRSVKSVAELAHERGMKVGILSSVPLNHATPAAYYASVDSRNAYNDIAVQMVDSGFEFFGGGGILASTGPVDIWDYLTAHGYEVRNDRASIEALKQQPRDKVVAINPVLLGGAMPYAIDKPAENLSLAEMTRVAIANLYQPRGRGANRGFFIMVEGGKIDWSGHANDAMANIGDMLDFDAAVGVALEFYQRHPQETLIIVTGDHETGGMTIGHATTGYTAYYDVLLGQTKSYEAFQNGPWKTHKAAHSEGYDWTRPDNLATTPAMIDLIEEEFGLAWDDLSVFQQERLEDAYDVSMAGQNRYSVRDNRALYGGYEPIVVTLTQIMNERASIGWTSYAHTGVPVPVFAQGRTAGVFSGFYDNTDIAKRLAQVMRLPSLPVYRD</sequence>
<dbReference type="Proteomes" id="UP001564408">
    <property type="component" value="Unassembled WGS sequence"/>
</dbReference>
<evidence type="ECO:0000256" key="2">
    <source>
        <dbReference type="RuleBase" id="RU003946"/>
    </source>
</evidence>
<dbReference type="PRINTS" id="PR00113">
    <property type="entry name" value="ALKPHPHTASE"/>
</dbReference>
<dbReference type="Pfam" id="PF00245">
    <property type="entry name" value="Alk_phosphatase"/>
    <property type="match status" value="2"/>
</dbReference>
<dbReference type="EMBL" id="JBDKXB010000005">
    <property type="protein sequence ID" value="MEY6431958.1"/>
    <property type="molecule type" value="Genomic_DNA"/>
</dbReference>
<dbReference type="SMART" id="SM00098">
    <property type="entry name" value="alkPPc"/>
    <property type="match status" value="1"/>
</dbReference>
<evidence type="ECO:0000256" key="3">
    <source>
        <dbReference type="SAM" id="SignalP"/>
    </source>
</evidence>
<accession>A0ABV4BBT2</accession>
<gene>
    <name evidence="4" type="ORF">ABC977_05985</name>
</gene>
<name>A0ABV4BBT2_9GAMM</name>